<name>A0AAU7DN25_9BACT</name>
<dbReference type="Gene3D" id="1.25.40.10">
    <property type="entry name" value="Tetratricopeptide repeat domain"/>
    <property type="match status" value="1"/>
</dbReference>
<keyword evidence="1" id="KW-0472">Membrane</keyword>
<reference evidence="2" key="1">
    <citation type="submission" date="2023-03" db="EMBL/GenBank/DDBJ databases">
        <title>Edaphobacter sp.</title>
        <authorList>
            <person name="Huber K.J."/>
            <person name="Papendorf J."/>
            <person name="Pilke C."/>
            <person name="Bunk B."/>
            <person name="Sproeer C."/>
            <person name="Pester M."/>
        </authorList>
    </citation>
    <scope>NUCLEOTIDE SEQUENCE</scope>
    <source>
        <strain evidence="2">DSM 110680</strain>
    </source>
</reference>
<dbReference type="SUPFAM" id="SSF48452">
    <property type="entry name" value="TPR-like"/>
    <property type="match status" value="1"/>
</dbReference>
<proteinExistence type="predicted"/>
<dbReference type="RefSeq" id="WP_348264408.1">
    <property type="nucleotide sequence ID" value="NZ_CP121196.1"/>
</dbReference>
<protein>
    <submittedName>
        <fullName evidence="2">Coatomer subunit epsilon</fullName>
    </submittedName>
</protein>
<gene>
    <name evidence="2" type="ORF">P8935_07720</name>
</gene>
<organism evidence="2">
    <name type="scientific">Telmatobacter sp. DSM 110680</name>
    <dbReference type="NCBI Taxonomy" id="3036704"/>
    <lineage>
        <taxon>Bacteria</taxon>
        <taxon>Pseudomonadati</taxon>
        <taxon>Acidobacteriota</taxon>
        <taxon>Terriglobia</taxon>
        <taxon>Terriglobales</taxon>
        <taxon>Acidobacteriaceae</taxon>
        <taxon>Telmatobacter</taxon>
    </lineage>
</organism>
<dbReference type="EMBL" id="CP121196">
    <property type="protein sequence ID" value="XBH19193.1"/>
    <property type="molecule type" value="Genomic_DNA"/>
</dbReference>
<evidence type="ECO:0000256" key="1">
    <source>
        <dbReference type="SAM" id="Phobius"/>
    </source>
</evidence>
<sequence>MDTQTRHALKGDKFAQATKTSVNWVSGHRSNVMQWAISAAVVLVVGVALIVLWNVRETAAEAALGSALDTYAAPLAMPGQPAQSGVYATSADRSKAANQQFQAVTDKYGWLPEGAKARYFTGVTDQELGQTSAAETELKKVAGSWNRNLANLAKVALASIYHQTNRDQQAIDLYNEIIAKPSDTVTAGTAQLDLADLYAATGKQDQARALWAKLKDSDKDGAAGSIAAQKLTGKE</sequence>
<dbReference type="InterPro" id="IPR011990">
    <property type="entry name" value="TPR-like_helical_dom_sf"/>
</dbReference>
<keyword evidence="1" id="KW-1133">Transmembrane helix</keyword>
<feature type="transmembrane region" description="Helical" evidence="1">
    <location>
        <begin position="32"/>
        <end position="53"/>
    </location>
</feature>
<accession>A0AAU7DN25</accession>
<keyword evidence="1" id="KW-0812">Transmembrane</keyword>
<dbReference type="AlphaFoldDB" id="A0AAU7DN25"/>
<evidence type="ECO:0000313" key="2">
    <source>
        <dbReference type="EMBL" id="XBH19193.1"/>
    </source>
</evidence>